<feature type="region of interest" description="Disordered" evidence="1">
    <location>
        <begin position="110"/>
        <end position="130"/>
    </location>
</feature>
<dbReference type="AlphaFoldDB" id="X6MAK6"/>
<reference evidence="3 4" key="1">
    <citation type="journal article" date="2013" name="Curr. Biol.">
        <title>The Genome of the Foraminiferan Reticulomyxa filosa.</title>
        <authorList>
            <person name="Glockner G."/>
            <person name="Hulsmann N."/>
            <person name="Schleicher M."/>
            <person name="Noegel A.A."/>
            <person name="Eichinger L."/>
            <person name="Gallinger C."/>
            <person name="Pawlowski J."/>
            <person name="Sierra R."/>
            <person name="Euteneuer U."/>
            <person name="Pillet L."/>
            <person name="Moustafa A."/>
            <person name="Platzer M."/>
            <person name="Groth M."/>
            <person name="Szafranski K."/>
            <person name="Schliwa M."/>
        </authorList>
    </citation>
    <scope>NUCLEOTIDE SEQUENCE [LARGE SCALE GENOMIC DNA]</scope>
</reference>
<accession>X6MAK6</accession>
<feature type="compositionally biased region" description="Basic and acidic residues" evidence="1">
    <location>
        <begin position="207"/>
        <end position="227"/>
    </location>
</feature>
<organism evidence="3 4">
    <name type="scientific">Reticulomyxa filosa</name>
    <dbReference type="NCBI Taxonomy" id="46433"/>
    <lineage>
        <taxon>Eukaryota</taxon>
        <taxon>Sar</taxon>
        <taxon>Rhizaria</taxon>
        <taxon>Retaria</taxon>
        <taxon>Foraminifera</taxon>
        <taxon>Monothalamids</taxon>
        <taxon>Reticulomyxidae</taxon>
        <taxon>Reticulomyxa</taxon>
    </lineage>
</organism>
<evidence type="ECO:0000256" key="1">
    <source>
        <dbReference type="SAM" id="MobiDB-lite"/>
    </source>
</evidence>
<feature type="transmembrane region" description="Helical" evidence="2">
    <location>
        <begin position="18"/>
        <end position="38"/>
    </location>
</feature>
<dbReference type="EMBL" id="ASPP01023230">
    <property type="protein sequence ID" value="ETO10701.1"/>
    <property type="molecule type" value="Genomic_DNA"/>
</dbReference>
<proteinExistence type="predicted"/>
<feature type="compositionally biased region" description="Basic and acidic residues" evidence="1">
    <location>
        <begin position="287"/>
        <end position="298"/>
    </location>
</feature>
<comment type="caution">
    <text evidence="3">The sequence shown here is derived from an EMBL/GenBank/DDBJ whole genome shotgun (WGS) entry which is preliminary data.</text>
</comment>
<evidence type="ECO:0000313" key="4">
    <source>
        <dbReference type="Proteomes" id="UP000023152"/>
    </source>
</evidence>
<keyword evidence="2" id="KW-0812">Transmembrane</keyword>
<protein>
    <submittedName>
        <fullName evidence="3">Uncharacterized protein</fullName>
    </submittedName>
</protein>
<keyword evidence="4" id="KW-1185">Reference proteome</keyword>
<feature type="region of interest" description="Disordered" evidence="1">
    <location>
        <begin position="316"/>
        <end position="419"/>
    </location>
</feature>
<sequence>MFATTTTFYSFYRKYSKFFFPIPEAYFIIGFSIIPWIVKCLFQNCKPADVVFSNQTTQTQPFKVHRLKYTVTRIHMICKSDAVKEEEAMQNERATNEDNGVDLKTNVSDEHREGAEEMTEPGSPMTRPQGQQPAMAFAKQQLASVVVSIAIAVNGNPNSSGRLASKRDNANATASAAASNIFAATVAIDVVAKGSGREARSSSVHAQAKDARPKDDSRAKQQDDKRSEQYAFHLAMQMNVTKGGLTSTTAIYTSTSGSKHDDDNGNNNDNDDINVFIPSNIVSSSHNVREEPAAKADDNDNAASVDENKMYKHAEQDMPGYGAPKLGKGSDPIAETPANDNHISNNSNNNNNNSRRAVNPPVLSQEPPLVSNQEDQICRGNHNEEEEENNDDKEQKRDCGTTISEMGCIDTHPPLPASY</sequence>
<evidence type="ECO:0000256" key="2">
    <source>
        <dbReference type="SAM" id="Phobius"/>
    </source>
</evidence>
<keyword evidence="2" id="KW-1133">Transmembrane helix</keyword>
<feature type="region of interest" description="Disordered" evidence="1">
    <location>
        <begin position="196"/>
        <end position="227"/>
    </location>
</feature>
<feature type="region of interest" description="Disordered" evidence="1">
    <location>
        <begin position="256"/>
        <end position="303"/>
    </location>
</feature>
<feature type="compositionally biased region" description="Low complexity" evidence="1">
    <location>
        <begin position="344"/>
        <end position="354"/>
    </location>
</feature>
<keyword evidence="2" id="KW-0472">Membrane</keyword>
<evidence type="ECO:0000313" key="3">
    <source>
        <dbReference type="EMBL" id="ETO10701.1"/>
    </source>
</evidence>
<name>X6MAK6_RETFI</name>
<dbReference type="Proteomes" id="UP000023152">
    <property type="component" value="Unassembled WGS sequence"/>
</dbReference>
<gene>
    <name evidence="3" type="ORF">RFI_26676</name>
</gene>